<sequence length="100" mass="10341">MAAERSRRRWRGGRRRGRGDGGDGGGDGLRRWWCRPASGRSTERVSGREVGGFGGGEGGFGGGEGSGEVDRGEAAVASPVTGANRGAVTCDGPTDRARHR</sequence>
<accession>Q94J77</accession>
<proteinExistence type="predicted"/>
<gene>
    <name evidence="2" type="primary">P0702B09.20</name>
</gene>
<evidence type="ECO:0000313" key="2">
    <source>
        <dbReference type="EMBL" id="BAB44091.1"/>
    </source>
</evidence>
<feature type="region of interest" description="Disordered" evidence="1">
    <location>
        <begin position="1"/>
        <end position="100"/>
    </location>
</feature>
<dbReference type="AlphaFoldDB" id="Q94J77"/>
<organism evidence="2">
    <name type="scientific">Oryza sativa subsp. japonica</name>
    <name type="common">Rice</name>
    <dbReference type="NCBI Taxonomy" id="39947"/>
    <lineage>
        <taxon>Eukaryota</taxon>
        <taxon>Viridiplantae</taxon>
        <taxon>Streptophyta</taxon>
        <taxon>Embryophyta</taxon>
        <taxon>Tracheophyta</taxon>
        <taxon>Spermatophyta</taxon>
        <taxon>Magnoliopsida</taxon>
        <taxon>Liliopsida</taxon>
        <taxon>Poales</taxon>
        <taxon>Poaceae</taxon>
        <taxon>BOP clade</taxon>
        <taxon>Oryzoideae</taxon>
        <taxon>Oryzeae</taxon>
        <taxon>Oryzinae</taxon>
        <taxon>Oryza</taxon>
        <taxon>Oryza sativa</taxon>
    </lineage>
</organism>
<protein>
    <submittedName>
        <fullName evidence="2">Uncharacterized protein P0702B09.20</fullName>
    </submittedName>
</protein>
<feature type="compositionally biased region" description="Basic residues" evidence="1">
    <location>
        <begin position="1"/>
        <end position="17"/>
    </location>
</feature>
<evidence type="ECO:0000256" key="1">
    <source>
        <dbReference type="SAM" id="MobiDB-lite"/>
    </source>
</evidence>
<name>Q94J77_ORYSJ</name>
<dbReference type="EMBL" id="AP003073">
    <property type="protein sequence ID" value="BAB44091.1"/>
    <property type="molecule type" value="Genomic_DNA"/>
</dbReference>
<feature type="compositionally biased region" description="Gly residues" evidence="1">
    <location>
        <begin position="49"/>
        <end position="66"/>
    </location>
</feature>
<dbReference type="Proteomes" id="UP000817658">
    <property type="component" value="Chromosome 1"/>
</dbReference>
<reference evidence="2" key="1">
    <citation type="journal article" date="2002" name="Nature">
        <title>The genome sequence and structure of rice chromosome 1.</title>
        <authorList>
            <person name="Sasaki T."/>
            <person name="Matsumoto T."/>
            <person name="Yamamoto K."/>
            <person name="Sakata K."/>
            <person name="Baba T."/>
            <person name="Katayose Y."/>
            <person name="Wu J."/>
            <person name="Niimura Y."/>
            <person name="Cheng Z."/>
            <person name="Nagamura Y."/>
            <person name="Antonio B.A."/>
            <person name="Kanamori H."/>
            <person name="Hosokawa S."/>
            <person name="Masukawa M."/>
            <person name="Arikawa K."/>
            <person name="Chiden Y."/>
            <person name="Hayashi M."/>
            <person name="Okamoto M."/>
            <person name="Ando T."/>
            <person name="Aoki H."/>
            <person name="Arita K."/>
            <person name="Hamada M."/>
            <person name="Harada C."/>
            <person name="Hijishita S."/>
            <person name="Honda M."/>
            <person name="Ichikawa Y."/>
            <person name="Idonuma A."/>
            <person name="Iijima M."/>
            <person name="Ikeda M."/>
            <person name="Ikeno M."/>
            <person name="Itoh S."/>
            <person name="Itoh T."/>
            <person name="Itoh Y."/>
            <person name="Itoh Y."/>
            <person name="Iwabuchi A."/>
            <person name="Kamiya K."/>
            <person name="Karasawa W."/>
            <person name="Katagiri S."/>
            <person name="Kikuta A."/>
            <person name="Kobayashi N."/>
            <person name="Kono I."/>
            <person name="Machita K."/>
            <person name="Maehara T."/>
            <person name="Mizuno H."/>
            <person name="Mizubayashi T."/>
            <person name="Mukai Y."/>
            <person name="Nagasaki H."/>
            <person name="Nakashima M."/>
            <person name="Nakama Y."/>
            <person name="Nakamichi Y."/>
            <person name="Nakamura M."/>
            <person name="Namiki N."/>
            <person name="Negishi M."/>
            <person name="Ohta I."/>
            <person name="Ono N."/>
            <person name="Saji S."/>
            <person name="Sakai K."/>
            <person name="Shibata M."/>
            <person name="Shimokawa T."/>
            <person name="Shomura A."/>
            <person name="Song J."/>
            <person name="Takazaki Y."/>
            <person name="Terasawa K."/>
            <person name="Tsuji K."/>
            <person name="Waki K."/>
            <person name="Yamagata H."/>
            <person name="Yamane H."/>
            <person name="Yoshiki S."/>
            <person name="Yoshihara R."/>
            <person name="Yukawa K."/>
            <person name="Zhong H."/>
            <person name="Iwama H."/>
            <person name="Endo T."/>
            <person name="Ito H."/>
            <person name="Hahn J.H."/>
            <person name="Kim H.I."/>
            <person name="Eun M.Y."/>
            <person name="Yano M."/>
            <person name="Jiang J."/>
            <person name="Gojobori T."/>
        </authorList>
    </citation>
    <scope>NUCLEOTIDE SEQUENCE [LARGE SCALE GENOMIC DNA]</scope>
</reference>